<proteinExistence type="predicted"/>
<dbReference type="SMART" id="SM01252">
    <property type="entry name" value="KilA-N"/>
    <property type="match status" value="1"/>
</dbReference>
<dbReference type="InterPro" id="IPR017880">
    <property type="entry name" value="KilA_N"/>
</dbReference>
<dbReference type="InterPro" id="IPR018004">
    <property type="entry name" value="KilA/APSES_HTH"/>
</dbReference>
<organism evidence="2 3">
    <name type="scientific">Acinetobacter johnsonii</name>
    <dbReference type="NCBI Taxonomy" id="40214"/>
    <lineage>
        <taxon>Bacteria</taxon>
        <taxon>Pseudomonadati</taxon>
        <taxon>Pseudomonadota</taxon>
        <taxon>Gammaproteobacteria</taxon>
        <taxon>Moraxellales</taxon>
        <taxon>Moraxellaceae</taxon>
        <taxon>Acinetobacter</taxon>
    </lineage>
</organism>
<dbReference type="PROSITE" id="PS51301">
    <property type="entry name" value="KILA_N"/>
    <property type="match status" value="1"/>
</dbReference>
<dbReference type="EMBL" id="RHXE01000022">
    <property type="protein sequence ID" value="RSE22420.1"/>
    <property type="molecule type" value="Genomic_DNA"/>
</dbReference>
<gene>
    <name evidence="2" type="ORF">EGT73_10560</name>
</gene>
<protein>
    <submittedName>
        <fullName evidence="2">KilA-N domain-containing protein</fullName>
    </submittedName>
</protein>
<dbReference type="SUPFAM" id="SSF54616">
    <property type="entry name" value="DNA-binding domain of Mlu1-box binding protein MBP1"/>
    <property type="match status" value="1"/>
</dbReference>
<evidence type="ECO:0000313" key="2">
    <source>
        <dbReference type="EMBL" id="RSE22420.1"/>
    </source>
</evidence>
<dbReference type="GO" id="GO:0003677">
    <property type="term" value="F:DNA binding"/>
    <property type="evidence" value="ECO:0007669"/>
    <property type="project" value="InterPro"/>
</dbReference>
<dbReference type="Proteomes" id="UP000277537">
    <property type="component" value="Unassembled WGS sequence"/>
</dbReference>
<dbReference type="RefSeq" id="WP_125274245.1">
    <property type="nucleotide sequence ID" value="NZ_RHXE01000022.1"/>
</dbReference>
<reference evidence="2 3" key="1">
    <citation type="submission" date="2018-10" db="EMBL/GenBank/DDBJ databases">
        <title>Transmission dynamics of multidrug resistant bacteria on intensive care unit surfaces.</title>
        <authorList>
            <person name="D'Souza A.W."/>
            <person name="Potter R.F."/>
            <person name="Wallace M."/>
            <person name="Shupe A."/>
            <person name="Patel S."/>
            <person name="Sun S."/>
            <person name="Gul D."/>
            <person name="Kwon J.H."/>
            <person name="Andleeb S."/>
            <person name="Burnham C.-A.D."/>
            <person name="Dantas G."/>
        </authorList>
    </citation>
    <scope>NUCLEOTIDE SEQUENCE [LARGE SCALE GENOMIC DNA]</scope>
    <source>
        <strain evidence="2 3">AJ_385</strain>
    </source>
</reference>
<dbReference type="InterPro" id="IPR036887">
    <property type="entry name" value="HTH_APSES_sf"/>
</dbReference>
<evidence type="ECO:0000313" key="3">
    <source>
        <dbReference type="Proteomes" id="UP000277537"/>
    </source>
</evidence>
<dbReference type="Pfam" id="PF04383">
    <property type="entry name" value="KilA-N"/>
    <property type="match status" value="1"/>
</dbReference>
<feature type="domain" description="KilA-N" evidence="1">
    <location>
        <begin position="3"/>
        <end position="113"/>
    </location>
</feature>
<name>A0A3R9EFR3_ACIJO</name>
<evidence type="ECO:0000259" key="1">
    <source>
        <dbReference type="PROSITE" id="PS51301"/>
    </source>
</evidence>
<dbReference type="AlphaFoldDB" id="A0A3R9EFR3"/>
<comment type="caution">
    <text evidence="2">The sequence shown here is derived from an EMBL/GenBank/DDBJ whole genome shotgun (WGS) entry which is preliminary data.</text>
</comment>
<sequence length="235" mass="27024">MKGLIISQYNGQPLSFNENGWFNATEAAKRFNKRPNDWINLPDTQRYIEALVKRQKQKSDTGLSGITNFIKTKKGNSSSFTQGTWLHPKLAVRFAQWLDIDFALWCDEQIDHLLRGSHPIFDKRRLRHQAAATYKAVSAVLQLSRQQQGKETKPHHYMNEARLINWAMTGQFTGLDRDTLSYDELDLLAELEAQDLILIGSQCTYEQRKTALNLFAQNFRANRSVLSHQANVLEA</sequence>
<accession>A0A3R9EFR3</accession>